<dbReference type="InterPro" id="IPR028896">
    <property type="entry name" value="GcvT/YgfZ/DmdA"/>
</dbReference>
<dbReference type="GO" id="GO:0032259">
    <property type="term" value="P:methylation"/>
    <property type="evidence" value="ECO:0007669"/>
    <property type="project" value="UniProtKB-KW"/>
</dbReference>
<dbReference type="Pfam" id="PF08669">
    <property type="entry name" value="GCV_T_C"/>
    <property type="match status" value="1"/>
</dbReference>
<dbReference type="EC" id="2.1.2.10" evidence="2 7"/>
<evidence type="ECO:0000256" key="2">
    <source>
        <dbReference type="ARBA" id="ARBA00012616"/>
    </source>
</evidence>
<sequence>MTVKQTPLYETHLRYGGRIVEFGGWSLPVQYTGIKDEHNAVRTKAGLFDVSHMGEVVVNGPDALIFLQTLVTNDVSKLERNQILYTPMCYKHGGTVDDLLVYKKDADHYLLVINAANIEKDWNWMQENAEEFDVKLTNISNETAQIALQGPLAEVILSNLTDAPLSKLKYYWFMPEIDVAGKKVLLSRTGYTGEDGFEIYCSPEDVTYLWDTIMEVGSPLGLLPAGLGCRDTLRFEVCFPLYGHELSADISPIEAGLGMFVKLDKEEFNGQGTLQEQKTNGPKRRIVGFEMVDRGVARAEYPILVEGSYVGVVTTGTYAPSLDKNLGLGIIQAEYAKVGQKIDIEIRGKKVSAQVISKPFYKREGK</sequence>
<comment type="catalytic activity">
    <reaction evidence="6 7">
        <text>N(6)-[(R)-S(8)-aminomethyldihydrolipoyl]-L-lysyl-[protein] + (6S)-5,6,7,8-tetrahydrofolate = N(6)-[(R)-dihydrolipoyl]-L-lysyl-[protein] + (6R)-5,10-methylene-5,6,7,8-tetrahydrofolate + NH4(+)</text>
        <dbReference type="Rhea" id="RHEA:16945"/>
        <dbReference type="Rhea" id="RHEA-COMP:10475"/>
        <dbReference type="Rhea" id="RHEA-COMP:10492"/>
        <dbReference type="ChEBI" id="CHEBI:15636"/>
        <dbReference type="ChEBI" id="CHEBI:28938"/>
        <dbReference type="ChEBI" id="CHEBI:57453"/>
        <dbReference type="ChEBI" id="CHEBI:83100"/>
        <dbReference type="ChEBI" id="CHEBI:83143"/>
        <dbReference type="EC" id="2.1.2.10"/>
    </reaction>
</comment>
<dbReference type="Proteomes" id="UP000199520">
    <property type="component" value="Unassembled WGS sequence"/>
</dbReference>
<comment type="similarity">
    <text evidence="1 7">Belongs to the GcvT family.</text>
</comment>
<dbReference type="GO" id="GO:0005829">
    <property type="term" value="C:cytosol"/>
    <property type="evidence" value="ECO:0007669"/>
    <property type="project" value="TreeGrafter"/>
</dbReference>
<dbReference type="EMBL" id="FOTS01000002">
    <property type="protein sequence ID" value="SFL36239.1"/>
    <property type="molecule type" value="Genomic_DNA"/>
</dbReference>
<dbReference type="PANTHER" id="PTHR43757">
    <property type="entry name" value="AMINOMETHYLTRANSFERASE"/>
    <property type="match status" value="1"/>
</dbReference>
<dbReference type="InterPro" id="IPR022903">
    <property type="entry name" value="GcvT_bac"/>
</dbReference>
<dbReference type="FunFam" id="3.30.70.1400:FF:000001">
    <property type="entry name" value="Aminomethyltransferase"/>
    <property type="match status" value="1"/>
</dbReference>
<dbReference type="GO" id="GO:0004047">
    <property type="term" value="F:aminomethyltransferase activity"/>
    <property type="evidence" value="ECO:0007669"/>
    <property type="project" value="UniProtKB-UniRule"/>
</dbReference>
<evidence type="ECO:0000256" key="6">
    <source>
        <dbReference type="ARBA" id="ARBA00047665"/>
    </source>
</evidence>
<accession>A0A1I4H1Y6</accession>
<dbReference type="SUPFAM" id="SSF101790">
    <property type="entry name" value="Aminomethyltransferase beta-barrel domain"/>
    <property type="match status" value="1"/>
</dbReference>
<dbReference type="InterPro" id="IPR006223">
    <property type="entry name" value="GcvT"/>
</dbReference>
<evidence type="ECO:0000256" key="7">
    <source>
        <dbReference type="HAMAP-Rule" id="MF_00259"/>
    </source>
</evidence>
<dbReference type="GO" id="GO:0005960">
    <property type="term" value="C:glycine cleavage complex"/>
    <property type="evidence" value="ECO:0007669"/>
    <property type="project" value="InterPro"/>
</dbReference>
<feature type="binding site" evidence="8">
    <location>
        <position position="198"/>
    </location>
    <ligand>
        <name>substrate</name>
    </ligand>
</feature>
<dbReference type="PIRSF" id="PIRSF006487">
    <property type="entry name" value="GcvT"/>
    <property type="match status" value="1"/>
</dbReference>
<comment type="function">
    <text evidence="7">The glycine cleavage system catalyzes the degradation of glycine.</text>
</comment>
<evidence type="ECO:0000259" key="9">
    <source>
        <dbReference type="Pfam" id="PF01571"/>
    </source>
</evidence>
<dbReference type="Pfam" id="PF01571">
    <property type="entry name" value="GCV_T"/>
    <property type="match status" value="1"/>
</dbReference>
<dbReference type="Gene3D" id="3.30.70.1400">
    <property type="entry name" value="Aminomethyltransferase beta-barrel domains"/>
    <property type="match status" value="1"/>
</dbReference>
<evidence type="ECO:0000256" key="4">
    <source>
        <dbReference type="ARBA" id="ARBA00022679"/>
    </source>
</evidence>
<dbReference type="RefSeq" id="WP_090932292.1">
    <property type="nucleotide sequence ID" value="NZ_FOTS01000002.1"/>
</dbReference>
<keyword evidence="3 7" id="KW-0032">Aminotransferase</keyword>
<dbReference type="STRING" id="1123291.SAMN04490355_1002123"/>
<dbReference type="InterPro" id="IPR027266">
    <property type="entry name" value="TrmE/GcvT-like"/>
</dbReference>
<evidence type="ECO:0000256" key="3">
    <source>
        <dbReference type="ARBA" id="ARBA00022576"/>
    </source>
</evidence>
<gene>
    <name evidence="7" type="primary">gcvT</name>
    <name evidence="11" type="ORF">SAMN04490355_1002123</name>
</gene>
<dbReference type="InterPro" id="IPR013977">
    <property type="entry name" value="GcvT_C"/>
</dbReference>
<dbReference type="SUPFAM" id="SSF103025">
    <property type="entry name" value="Folate-binding domain"/>
    <property type="match status" value="1"/>
</dbReference>
<dbReference type="OrthoDB" id="9774591at2"/>
<evidence type="ECO:0000256" key="5">
    <source>
        <dbReference type="ARBA" id="ARBA00031395"/>
    </source>
</evidence>
<dbReference type="FunFam" id="2.40.30.110:FF:000003">
    <property type="entry name" value="Aminomethyltransferase"/>
    <property type="match status" value="1"/>
</dbReference>
<dbReference type="Gene3D" id="3.30.1360.120">
    <property type="entry name" value="Probable tRNA modification gtpase trme, domain 1"/>
    <property type="match status" value="1"/>
</dbReference>
<evidence type="ECO:0000313" key="11">
    <source>
        <dbReference type="EMBL" id="SFL36239.1"/>
    </source>
</evidence>
<feature type="domain" description="GCVT N-terminal" evidence="9">
    <location>
        <begin position="8"/>
        <end position="265"/>
    </location>
</feature>
<comment type="subunit">
    <text evidence="7">The glycine cleavage system is composed of four proteins: P, T, L and H.</text>
</comment>
<feature type="domain" description="Aminomethyltransferase C-terminal" evidence="10">
    <location>
        <begin position="284"/>
        <end position="362"/>
    </location>
</feature>
<keyword evidence="12" id="KW-1185">Reference proteome</keyword>
<reference evidence="12" key="1">
    <citation type="submission" date="2016-10" db="EMBL/GenBank/DDBJ databases">
        <authorList>
            <person name="Varghese N."/>
            <person name="Submissions S."/>
        </authorList>
    </citation>
    <scope>NUCLEOTIDE SEQUENCE [LARGE SCALE GENOMIC DNA]</scope>
    <source>
        <strain evidence="12">DSM 13327</strain>
    </source>
</reference>
<evidence type="ECO:0000256" key="1">
    <source>
        <dbReference type="ARBA" id="ARBA00008609"/>
    </source>
</evidence>
<name>A0A1I4H1Y6_9FIRM</name>
<dbReference type="HAMAP" id="MF_00259">
    <property type="entry name" value="GcvT"/>
    <property type="match status" value="1"/>
</dbReference>
<dbReference type="PANTHER" id="PTHR43757:SF2">
    <property type="entry name" value="AMINOMETHYLTRANSFERASE, MITOCHONDRIAL"/>
    <property type="match status" value="1"/>
</dbReference>
<dbReference type="NCBIfam" id="NF001567">
    <property type="entry name" value="PRK00389.1"/>
    <property type="match status" value="1"/>
</dbReference>
<dbReference type="InterPro" id="IPR006222">
    <property type="entry name" value="GCVT_N"/>
</dbReference>
<proteinExistence type="inferred from homology"/>
<dbReference type="Gene3D" id="2.40.30.110">
    <property type="entry name" value="Aminomethyltransferase beta-barrel domains"/>
    <property type="match status" value="1"/>
</dbReference>
<dbReference type="Gene3D" id="4.10.1250.10">
    <property type="entry name" value="Aminomethyltransferase fragment"/>
    <property type="match status" value="1"/>
</dbReference>
<dbReference type="GO" id="GO:0008483">
    <property type="term" value="F:transaminase activity"/>
    <property type="evidence" value="ECO:0007669"/>
    <property type="project" value="UniProtKB-KW"/>
</dbReference>
<dbReference type="GO" id="GO:0008168">
    <property type="term" value="F:methyltransferase activity"/>
    <property type="evidence" value="ECO:0007669"/>
    <property type="project" value="UniProtKB-KW"/>
</dbReference>
<evidence type="ECO:0000313" key="12">
    <source>
        <dbReference type="Proteomes" id="UP000199520"/>
    </source>
</evidence>
<keyword evidence="4 7" id="KW-0808">Transferase</keyword>
<keyword evidence="11" id="KW-0489">Methyltransferase</keyword>
<evidence type="ECO:0000256" key="8">
    <source>
        <dbReference type="PIRSR" id="PIRSR006487-1"/>
    </source>
</evidence>
<organism evidence="11 12">
    <name type="scientific">Pelosinus propionicus DSM 13327</name>
    <dbReference type="NCBI Taxonomy" id="1123291"/>
    <lineage>
        <taxon>Bacteria</taxon>
        <taxon>Bacillati</taxon>
        <taxon>Bacillota</taxon>
        <taxon>Negativicutes</taxon>
        <taxon>Selenomonadales</taxon>
        <taxon>Sporomusaceae</taxon>
        <taxon>Pelosinus</taxon>
    </lineage>
</organism>
<protein>
    <recommendedName>
        <fullName evidence="2 7">Aminomethyltransferase</fullName>
        <ecNumber evidence="2 7">2.1.2.10</ecNumber>
    </recommendedName>
    <alternativeName>
        <fullName evidence="5 7">Glycine cleavage system T protein</fullName>
    </alternativeName>
</protein>
<dbReference type="NCBIfam" id="TIGR00528">
    <property type="entry name" value="gcvT"/>
    <property type="match status" value="1"/>
</dbReference>
<dbReference type="AlphaFoldDB" id="A0A1I4H1Y6"/>
<dbReference type="InterPro" id="IPR029043">
    <property type="entry name" value="GcvT/YgfZ_C"/>
</dbReference>
<evidence type="ECO:0000259" key="10">
    <source>
        <dbReference type="Pfam" id="PF08669"/>
    </source>
</evidence>
<dbReference type="GO" id="GO:0019464">
    <property type="term" value="P:glycine decarboxylation via glycine cleavage system"/>
    <property type="evidence" value="ECO:0007669"/>
    <property type="project" value="UniProtKB-UniRule"/>
</dbReference>